<feature type="domain" description="Histone deacetylase" evidence="2">
    <location>
        <begin position="74"/>
        <end position="227"/>
    </location>
</feature>
<dbReference type="OMA" id="DKPDHEN"/>
<sequence>MVVTRAISKPEPAEGAGPSEMLNRAEASGTGPVDKEAADRIARSSLYFDVPANKQPILYTSNYDITFFGLEKMHPFDSTKWRRCHAFLLEGGQVRRDEVVEPQEATQEDLLVAHTPEYLASLRTSVTVAQITELAFVALLPNWLVQRRLMRPFRYQTGGTVLAGKLAKERGWAINIGGGFHHCCGYQGGGFCAYADITLAVKFAMEKQKVERVMIVDLDAHQGNGHES</sequence>
<dbReference type="STRING" id="105231.A0A1Y1HJ54"/>
<dbReference type="InterPro" id="IPR023801">
    <property type="entry name" value="His_deacetylse_dom"/>
</dbReference>
<proteinExistence type="predicted"/>
<dbReference type="Gene3D" id="3.40.800.20">
    <property type="entry name" value="Histone deacetylase domain"/>
    <property type="match status" value="1"/>
</dbReference>
<dbReference type="OrthoDB" id="437693at2759"/>
<dbReference type="Pfam" id="PF00850">
    <property type="entry name" value="Hist_deacetyl"/>
    <property type="match status" value="1"/>
</dbReference>
<dbReference type="SUPFAM" id="SSF52768">
    <property type="entry name" value="Arginase/deacetylase"/>
    <property type="match status" value="1"/>
</dbReference>
<organism evidence="3 4">
    <name type="scientific">Klebsormidium nitens</name>
    <name type="common">Green alga</name>
    <name type="synonym">Ulothrix nitens</name>
    <dbReference type="NCBI Taxonomy" id="105231"/>
    <lineage>
        <taxon>Eukaryota</taxon>
        <taxon>Viridiplantae</taxon>
        <taxon>Streptophyta</taxon>
        <taxon>Klebsormidiophyceae</taxon>
        <taxon>Klebsormidiales</taxon>
        <taxon>Klebsormidiaceae</taxon>
        <taxon>Klebsormidium</taxon>
    </lineage>
</organism>
<dbReference type="InterPro" id="IPR023696">
    <property type="entry name" value="Ureohydrolase_dom_sf"/>
</dbReference>
<gene>
    <name evidence="3" type="ORF">KFL_000140650</name>
</gene>
<evidence type="ECO:0000313" key="3">
    <source>
        <dbReference type="EMBL" id="GAQ78544.1"/>
    </source>
</evidence>
<dbReference type="InterPro" id="IPR037138">
    <property type="entry name" value="His_deacetylse_dom_sf"/>
</dbReference>
<keyword evidence="4" id="KW-1185">Reference proteome</keyword>
<dbReference type="Proteomes" id="UP000054558">
    <property type="component" value="Unassembled WGS sequence"/>
</dbReference>
<dbReference type="PANTHER" id="PTHR10625:SF23">
    <property type="entry name" value="HISTONE DEACETYLASE 11"/>
    <property type="match status" value="1"/>
</dbReference>
<dbReference type="EMBL" id="DF236963">
    <property type="protein sequence ID" value="GAQ78544.1"/>
    <property type="molecule type" value="Genomic_DNA"/>
</dbReference>
<reference evidence="3 4" key="1">
    <citation type="journal article" date="2014" name="Nat. Commun.">
        <title>Klebsormidium flaccidum genome reveals primary factors for plant terrestrial adaptation.</title>
        <authorList>
            <person name="Hori K."/>
            <person name="Maruyama F."/>
            <person name="Fujisawa T."/>
            <person name="Togashi T."/>
            <person name="Yamamoto N."/>
            <person name="Seo M."/>
            <person name="Sato S."/>
            <person name="Yamada T."/>
            <person name="Mori H."/>
            <person name="Tajima N."/>
            <person name="Moriyama T."/>
            <person name="Ikeuchi M."/>
            <person name="Watanabe M."/>
            <person name="Wada H."/>
            <person name="Kobayashi K."/>
            <person name="Saito M."/>
            <person name="Masuda T."/>
            <person name="Sasaki-Sekimoto Y."/>
            <person name="Mashiguchi K."/>
            <person name="Awai K."/>
            <person name="Shimojima M."/>
            <person name="Masuda S."/>
            <person name="Iwai M."/>
            <person name="Nobusawa T."/>
            <person name="Narise T."/>
            <person name="Kondo S."/>
            <person name="Saito H."/>
            <person name="Sato R."/>
            <person name="Murakawa M."/>
            <person name="Ihara Y."/>
            <person name="Oshima-Yamada Y."/>
            <person name="Ohtaka K."/>
            <person name="Satoh M."/>
            <person name="Sonobe K."/>
            <person name="Ishii M."/>
            <person name="Ohtani R."/>
            <person name="Kanamori-Sato M."/>
            <person name="Honoki R."/>
            <person name="Miyazaki D."/>
            <person name="Mochizuki H."/>
            <person name="Umetsu J."/>
            <person name="Higashi K."/>
            <person name="Shibata D."/>
            <person name="Kamiya Y."/>
            <person name="Sato N."/>
            <person name="Nakamura Y."/>
            <person name="Tabata S."/>
            <person name="Ida S."/>
            <person name="Kurokawa K."/>
            <person name="Ohta H."/>
        </authorList>
    </citation>
    <scope>NUCLEOTIDE SEQUENCE [LARGE SCALE GENOMIC DNA]</scope>
    <source>
        <strain evidence="3 4">NIES-2285</strain>
    </source>
</reference>
<dbReference type="AlphaFoldDB" id="A0A1Y1HJ54"/>
<name>A0A1Y1HJ54_KLENI</name>
<dbReference type="PANTHER" id="PTHR10625">
    <property type="entry name" value="HISTONE DEACETYLASE HDAC1-RELATED"/>
    <property type="match status" value="1"/>
</dbReference>
<evidence type="ECO:0000259" key="2">
    <source>
        <dbReference type="Pfam" id="PF00850"/>
    </source>
</evidence>
<feature type="region of interest" description="Disordered" evidence="1">
    <location>
        <begin position="1"/>
        <end position="35"/>
    </location>
</feature>
<protein>
    <submittedName>
        <fullName evidence="3">Predicted histone deacetylase</fullName>
    </submittedName>
</protein>
<evidence type="ECO:0000313" key="4">
    <source>
        <dbReference type="Proteomes" id="UP000054558"/>
    </source>
</evidence>
<accession>A0A1Y1HJ54</accession>
<dbReference type="PRINTS" id="PR01270">
    <property type="entry name" value="HDASUPER"/>
</dbReference>
<dbReference type="InterPro" id="IPR000286">
    <property type="entry name" value="HDACs"/>
</dbReference>
<evidence type="ECO:0000256" key="1">
    <source>
        <dbReference type="SAM" id="MobiDB-lite"/>
    </source>
</evidence>